<feature type="signal peptide" evidence="1">
    <location>
        <begin position="1"/>
        <end position="27"/>
    </location>
</feature>
<dbReference type="PANTHER" id="PTHR34366:SF7">
    <property type="entry name" value="TRANSMEMBRANE PROTEIN"/>
    <property type="match status" value="1"/>
</dbReference>
<dbReference type="GeneID" id="125316254"/>
<organism evidence="3 4">
    <name type="scientific">Rhodamnia argentea</name>
    <dbReference type="NCBI Taxonomy" id="178133"/>
    <lineage>
        <taxon>Eukaryota</taxon>
        <taxon>Viridiplantae</taxon>
        <taxon>Streptophyta</taxon>
        <taxon>Embryophyta</taxon>
        <taxon>Tracheophyta</taxon>
        <taxon>Spermatophyta</taxon>
        <taxon>Magnoliopsida</taxon>
        <taxon>eudicotyledons</taxon>
        <taxon>Gunneridae</taxon>
        <taxon>Pentapetalae</taxon>
        <taxon>rosids</taxon>
        <taxon>malvids</taxon>
        <taxon>Myrtales</taxon>
        <taxon>Myrtaceae</taxon>
        <taxon>Myrtoideae</taxon>
        <taxon>Myrteae</taxon>
        <taxon>Australasian group</taxon>
        <taxon>Rhodamnia</taxon>
    </lineage>
</organism>
<accession>A0ABM3HU60</accession>
<protein>
    <submittedName>
        <fullName evidence="4">Uncharacterized protein LOC125316254</fullName>
    </submittedName>
</protein>
<evidence type="ECO:0000313" key="3">
    <source>
        <dbReference type="Proteomes" id="UP000827889"/>
    </source>
</evidence>
<dbReference type="PANTHER" id="PTHR34366">
    <property type="entry name" value="OS07G0289901 PROTEIN-RELATED"/>
    <property type="match status" value="1"/>
</dbReference>
<feature type="chain" id="PRO_5045316394" evidence="1">
    <location>
        <begin position="28"/>
        <end position="171"/>
    </location>
</feature>
<proteinExistence type="predicted"/>
<evidence type="ECO:0000313" key="4">
    <source>
        <dbReference type="RefSeq" id="XP_048140148.1"/>
    </source>
</evidence>
<feature type="domain" description="DUF7731" evidence="2">
    <location>
        <begin position="42"/>
        <end position="127"/>
    </location>
</feature>
<evidence type="ECO:0000259" key="2">
    <source>
        <dbReference type="Pfam" id="PF24865"/>
    </source>
</evidence>
<name>A0ABM3HU60_9MYRT</name>
<dbReference type="Pfam" id="PF24865">
    <property type="entry name" value="DUF7731"/>
    <property type="match status" value="1"/>
</dbReference>
<dbReference type="Proteomes" id="UP000827889">
    <property type="component" value="Chromosome 8"/>
</dbReference>
<evidence type="ECO:0000256" key="1">
    <source>
        <dbReference type="SAM" id="SignalP"/>
    </source>
</evidence>
<dbReference type="RefSeq" id="XP_048140148.1">
    <property type="nucleotide sequence ID" value="XM_048284191.1"/>
</dbReference>
<gene>
    <name evidence="4" type="primary">LOC125316254</name>
</gene>
<dbReference type="InterPro" id="IPR056633">
    <property type="entry name" value="DUF7731"/>
</dbReference>
<keyword evidence="3" id="KW-1185">Reference proteome</keyword>
<reference evidence="4" key="1">
    <citation type="submission" date="2025-08" db="UniProtKB">
        <authorList>
            <consortium name="RefSeq"/>
        </authorList>
    </citation>
    <scope>IDENTIFICATION</scope>
    <source>
        <tissue evidence="4">Leaf</tissue>
    </source>
</reference>
<sequence length="171" mass="19107">MEFSGTFGGRAAFLWLSFCIFLTLSCAKPEKPLTNVNLSPFWQWRSAYECLQNTSGTCSAQELNMSGIIQVTGSSQVAKYCNGCAHWTRDVLACIRSVKRDFWFMNNATVKLINDTISSGCADNSGKIFTKRENKREESFEFLQIIQTKRPAIHNLNLQISSSSASRKAPG</sequence>
<keyword evidence="1" id="KW-0732">Signal</keyword>